<dbReference type="Proteomes" id="UP000013783">
    <property type="component" value="Unassembled WGS sequence"/>
</dbReference>
<accession>R2QV27</accession>
<organism evidence="2 4">
    <name type="scientific">Enterococcus malodoratus ATCC 43197</name>
    <dbReference type="NCBI Taxonomy" id="1158601"/>
    <lineage>
        <taxon>Bacteria</taxon>
        <taxon>Bacillati</taxon>
        <taxon>Bacillota</taxon>
        <taxon>Bacilli</taxon>
        <taxon>Lactobacillales</taxon>
        <taxon>Enterococcaceae</taxon>
        <taxon>Enterococcus</taxon>
    </lineage>
</organism>
<feature type="domain" description="DUF4130" evidence="1">
    <location>
        <begin position="87"/>
        <end position="246"/>
    </location>
</feature>
<dbReference type="PATRIC" id="fig|1158601.3.peg.3878"/>
<dbReference type="NCBIfam" id="TIGR03915">
    <property type="entry name" value="SAM_7_link_chp"/>
    <property type="match status" value="1"/>
</dbReference>
<reference evidence="3 5" key="2">
    <citation type="submission" date="2013-03" db="EMBL/GenBank/DDBJ databases">
        <title>The Genome Sequence of Enterococcus malodoratus ATCC_43197 (PacBio/Illumina hybrid assembly).</title>
        <authorList>
            <consortium name="The Broad Institute Genomics Platform"/>
            <consortium name="The Broad Institute Genome Sequencing Center for Infectious Disease"/>
            <person name="Earl A."/>
            <person name="Russ C."/>
            <person name="Gilmore M."/>
            <person name="Surin D."/>
            <person name="Walker B."/>
            <person name="Young S."/>
            <person name="Zeng Q."/>
            <person name="Gargeya S."/>
            <person name="Fitzgerald M."/>
            <person name="Haas B."/>
            <person name="Abouelleil A."/>
            <person name="Allen A.W."/>
            <person name="Alvarado L."/>
            <person name="Arachchi H.M."/>
            <person name="Berlin A.M."/>
            <person name="Chapman S.B."/>
            <person name="Gainer-Dewar J."/>
            <person name="Goldberg J."/>
            <person name="Griggs A."/>
            <person name="Gujja S."/>
            <person name="Hansen M."/>
            <person name="Howarth C."/>
            <person name="Imamovic A."/>
            <person name="Ireland A."/>
            <person name="Larimer J."/>
            <person name="McCowan C."/>
            <person name="Murphy C."/>
            <person name="Pearson M."/>
            <person name="Poon T.W."/>
            <person name="Priest M."/>
            <person name="Roberts A."/>
            <person name="Saif S."/>
            <person name="Shea T."/>
            <person name="Sisk P."/>
            <person name="Sykes S."/>
            <person name="Wortman J."/>
            <person name="Nusbaum C."/>
            <person name="Birren B."/>
        </authorList>
    </citation>
    <scope>NUCLEOTIDE SEQUENCE [LARGE SCALE GENOMIC DNA]</scope>
    <source>
        <strain evidence="3 5">ATCC 43197</strain>
    </source>
</reference>
<dbReference type="eggNOG" id="COG1573">
    <property type="taxonomic scope" value="Bacteria"/>
</dbReference>
<dbReference type="InterPro" id="IPR023875">
    <property type="entry name" value="DNA_repair_put"/>
</dbReference>
<reference evidence="2 4" key="1">
    <citation type="submission" date="2013-02" db="EMBL/GenBank/DDBJ databases">
        <title>The Genome Sequence of Enterococcus malodoratus ATCC_43197.</title>
        <authorList>
            <consortium name="The Broad Institute Genome Sequencing Platform"/>
            <consortium name="The Broad Institute Genome Sequencing Center for Infectious Disease"/>
            <person name="Earl A.M."/>
            <person name="Gilmore M.S."/>
            <person name="Lebreton F."/>
            <person name="Walker B."/>
            <person name="Young S.K."/>
            <person name="Zeng Q."/>
            <person name="Gargeya S."/>
            <person name="Fitzgerald M."/>
            <person name="Haas B."/>
            <person name="Abouelleil A."/>
            <person name="Alvarado L."/>
            <person name="Arachchi H.M."/>
            <person name="Berlin A.M."/>
            <person name="Chapman S.B."/>
            <person name="Dewar J."/>
            <person name="Goldberg J."/>
            <person name="Griggs A."/>
            <person name="Gujja S."/>
            <person name="Hansen M."/>
            <person name="Howarth C."/>
            <person name="Imamovic A."/>
            <person name="Larimer J."/>
            <person name="McCowan C."/>
            <person name="Murphy C."/>
            <person name="Neiman D."/>
            <person name="Pearson M."/>
            <person name="Priest M."/>
            <person name="Roberts A."/>
            <person name="Saif S."/>
            <person name="Shea T."/>
            <person name="Sisk P."/>
            <person name="Sykes S."/>
            <person name="Wortman J."/>
            <person name="Nusbaum C."/>
            <person name="Birren B."/>
        </authorList>
    </citation>
    <scope>NUCLEOTIDE SEQUENCE [LARGE SCALE GENOMIC DNA]</scope>
    <source>
        <strain evidence="2 4">ATCC 43197</strain>
    </source>
</reference>
<gene>
    <name evidence="3" type="ORF">I585_01829</name>
    <name evidence="2" type="ORF">UAI_03910</name>
</gene>
<evidence type="ECO:0000259" key="1">
    <source>
        <dbReference type="Pfam" id="PF13566"/>
    </source>
</evidence>
<comment type="caution">
    <text evidence="2">The sequence shown here is derived from an EMBL/GenBank/DDBJ whole genome shotgun (WGS) entry which is preliminary data.</text>
</comment>
<evidence type="ECO:0000313" key="3">
    <source>
        <dbReference type="EMBL" id="EOT70349.1"/>
    </source>
</evidence>
<dbReference type="STRING" id="71451.RV07_GL002751"/>
<evidence type="ECO:0000313" key="2">
    <source>
        <dbReference type="EMBL" id="EOH72326.1"/>
    </source>
</evidence>
<dbReference type="EMBL" id="ASWA01000002">
    <property type="protein sequence ID" value="EOT70349.1"/>
    <property type="molecule type" value="Genomic_DNA"/>
</dbReference>
<dbReference type="Pfam" id="PF13566">
    <property type="entry name" value="DUF4130"/>
    <property type="match status" value="1"/>
</dbReference>
<dbReference type="EMBL" id="AJAK01000030">
    <property type="protein sequence ID" value="EOH72326.1"/>
    <property type="molecule type" value="Genomic_DNA"/>
</dbReference>
<name>R2QV27_9ENTE</name>
<evidence type="ECO:0000313" key="5">
    <source>
        <dbReference type="Proteomes" id="UP000014148"/>
    </source>
</evidence>
<dbReference type="InterPro" id="IPR025404">
    <property type="entry name" value="DUF4130"/>
</dbReference>
<dbReference type="Proteomes" id="UP000014148">
    <property type="component" value="Unassembled WGS sequence"/>
</dbReference>
<keyword evidence="5" id="KW-1185">Reference proteome</keyword>
<proteinExistence type="predicted"/>
<sequence length="249" mass="29387">MMQESAEHWEYDGSFLGFMTIVDRSFREKKFPALILSPETAVESLFLSEWVTTDPRRGEKIYHRLRQRLRPENFLFIQNGFYATLEGKERYLLDAIEIALQTKDLLENHLGHPSILALRKSIRTMLGENHALTGFVRFEYVGDVLFSKINPKHYVMPYLCPHFAERYPQEKIMIYDETHELLGIIDHGDIHLMENTSCPEFAEASDEQEIRQQWKTFLRAVTIDERANYKAQRNHLPLRFRGNMTEFKA</sequence>
<dbReference type="AlphaFoldDB" id="R2QV27"/>
<protein>
    <recommendedName>
        <fullName evidence="1">DUF4130 domain-containing protein</fullName>
    </recommendedName>
</protein>
<evidence type="ECO:0000313" key="4">
    <source>
        <dbReference type="Proteomes" id="UP000013783"/>
    </source>
</evidence>